<dbReference type="GO" id="GO:0045743">
    <property type="term" value="P:positive regulation of fibroblast growth factor receptor signaling pathway"/>
    <property type="evidence" value="ECO:0007669"/>
    <property type="project" value="TreeGrafter"/>
</dbReference>
<dbReference type="GO" id="GO:0045742">
    <property type="term" value="P:positive regulation of epidermal growth factor receptor signaling pathway"/>
    <property type="evidence" value="ECO:0007669"/>
    <property type="project" value="TreeGrafter"/>
</dbReference>
<sequence>MLQIECIALRLLQLNKFNDILKKSRSVLSKCLDSGNASDNRNYVNRTVRQNSRYIREEEVARATFCHHSCTVKSSPRGFQSHDFPPSVRNVRRSATIMPPMAFVASIVSRRESGAKSANELLAEQDESEQEGGRSPRRQWLIYRVKYRCYNSTTIKVYANCLRPDIEYKTLSITYETTCREVVQNLLNKYRMRHRDPRLFYLTMEVTVRRANVRTTLPLDEDARPAVLQSCHPRGDSKFSLQTHRGGLVKIYDSALMSGKLTILLLKIKNVFKSKIKILSEHLHDNKTVIFEEISVCTAVIESKLNAYCSQSKYKSLLVSEQTTVDELIQMLLSCYSSKEPVEQFSLYEVCEGEEYQRKLHPDDSPLKVTQRWTSADRHLRIRRNPDYNQHRRKSNLLHNPASSFQSMWASDSSITMAMSRLNLHDSLPIHYNPRIENNNHLSLHHLAGKTSVTANNNNNNNNNIIHRDQHHSSSLGSISQTSRIVVSHGTDLPQVQLPRLQQFPQSVPSTPLSSKHVVTASSYADYENYLFI</sequence>
<feature type="domain" description="Ras-associating" evidence="1">
    <location>
        <begin position="151"/>
        <end position="246"/>
    </location>
</feature>
<dbReference type="Proteomes" id="UP000310200">
    <property type="component" value="Unassembled WGS sequence"/>
</dbReference>
<keyword evidence="3" id="KW-1185">Reference proteome</keyword>
<evidence type="ECO:0000259" key="1">
    <source>
        <dbReference type="PROSITE" id="PS50200"/>
    </source>
</evidence>
<dbReference type="PROSITE" id="PS50200">
    <property type="entry name" value="RA"/>
    <property type="match status" value="2"/>
</dbReference>
<dbReference type="Gene3D" id="3.10.20.90">
    <property type="entry name" value="Phosphatidylinositol 3-kinase Catalytic Subunit, Chain A, domain 1"/>
    <property type="match status" value="2"/>
</dbReference>
<dbReference type="SUPFAM" id="SSF54236">
    <property type="entry name" value="Ubiquitin-like"/>
    <property type="match status" value="2"/>
</dbReference>
<dbReference type="CDD" id="cd17043">
    <property type="entry name" value="RA"/>
    <property type="match status" value="2"/>
</dbReference>
<reference evidence="2 3" key="1">
    <citation type="journal article" date="2019" name="Philos. Trans. R. Soc. Lond., B, Biol. Sci.">
        <title>Ant behaviour and brain gene expression of defending hosts depend on the ecological success of the intruding social parasite.</title>
        <authorList>
            <person name="Kaur R."/>
            <person name="Stoldt M."/>
            <person name="Jongepier E."/>
            <person name="Feldmeyer B."/>
            <person name="Menzel F."/>
            <person name="Bornberg-Bauer E."/>
            <person name="Foitzik S."/>
        </authorList>
    </citation>
    <scope>NUCLEOTIDE SEQUENCE [LARGE SCALE GENOMIC DNA]</scope>
    <source>
        <tissue evidence="2">Whole body</tissue>
    </source>
</reference>
<evidence type="ECO:0000313" key="2">
    <source>
        <dbReference type="EMBL" id="TGZ47697.1"/>
    </source>
</evidence>
<dbReference type="GO" id="GO:0007165">
    <property type="term" value="P:signal transduction"/>
    <property type="evidence" value="ECO:0007669"/>
    <property type="project" value="InterPro"/>
</dbReference>
<proteinExistence type="predicted"/>
<gene>
    <name evidence="2" type="ORF">DBV15_06275</name>
</gene>
<feature type="domain" description="Ras-associating" evidence="1">
    <location>
        <begin position="314"/>
        <end position="387"/>
    </location>
</feature>
<dbReference type="PANTHER" id="PTHR21298:SF2">
    <property type="entry name" value="GH01721P"/>
    <property type="match status" value="1"/>
</dbReference>
<dbReference type="PANTHER" id="PTHR21298">
    <property type="entry name" value="GH01721P"/>
    <property type="match status" value="1"/>
</dbReference>
<protein>
    <recommendedName>
        <fullName evidence="1">Ras-associating domain-containing protein</fullName>
    </recommendedName>
</protein>
<name>A0A4S2KIP8_9HYME</name>
<dbReference type="AlphaFoldDB" id="A0A4S2KIP8"/>
<accession>A0A4S2KIP8</accession>
<comment type="caution">
    <text evidence="2">The sequence shown here is derived from an EMBL/GenBank/DDBJ whole genome shotgun (WGS) entry which is preliminary data.</text>
</comment>
<evidence type="ECO:0000313" key="3">
    <source>
        <dbReference type="Proteomes" id="UP000310200"/>
    </source>
</evidence>
<dbReference type="InterPro" id="IPR029071">
    <property type="entry name" value="Ubiquitin-like_domsf"/>
</dbReference>
<dbReference type="InterPro" id="IPR000159">
    <property type="entry name" value="RA_dom"/>
</dbReference>
<dbReference type="EMBL" id="QBLH01002716">
    <property type="protein sequence ID" value="TGZ47697.1"/>
    <property type="molecule type" value="Genomic_DNA"/>
</dbReference>
<dbReference type="SMART" id="SM00314">
    <property type="entry name" value="RA"/>
    <property type="match status" value="2"/>
</dbReference>
<organism evidence="2 3">
    <name type="scientific">Temnothorax longispinosus</name>
    <dbReference type="NCBI Taxonomy" id="300112"/>
    <lineage>
        <taxon>Eukaryota</taxon>
        <taxon>Metazoa</taxon>
        <taxon>Ecdysozoa</taxon>
        <taxon>Arthropoda</taxon>
        <taxon>Hexapoda</taxon>
        <taxon>Insecta</taxon>
        <taxon>Pterygota</taxon>
        <taxon>Neoptera</taxon>
        <taxon>Endopterygota</taxon>
        <taxon>Hymenoptera</taxon>
        <taxon>Apocrita</taxon>
        <taxon>Aculeata</taxon>
        <taxon>Formicoidea</taxon>
        <taxon>Formicidae</taxon>
        <taxon>Myrmicinae</taxon>
        <taxon>Temnothorax</taxon>
    </lineage>
</organism>
<dbReference type="Pfam" id="PF00788">
    <property type="entry name" value="RA"/>
    <property type="match status" value="2"/>
</dbReference>